<evidence type="ECO:0000313" key="2">
    <source>
        <dbReference type="Proteomes" id="UP000829196"/>
    </source>
</evidence>
<dbReference type="InterPro" id="IPR043128">
    <property type="entry name" value="Rev_trsase/Diguanyl_cyclase"/>
</dbReference>
<protein>
    <recommendedName>
        <fullName evidence="3">Reverse transcriptase</fullName>
    </recommendedName>
</protein>
<dbReference type="SMR" id="A0A8T3A6F1"/>
<dbReference type="EMBL" id="JAGYWB010000019">
    <property type="protein sequence ID" value="KAI0488243.1"/>
    <property type="molecule type" value="Genomic_DNA"/>
</dbReference>
<accession>A0A8T3A6F1</accession>
<dbReference type="PANTHER" id="PTHR24559">
    <property type="entry name" value="TRANSPOSON TY3-I GAG-POL POLYPROTEIN"/>
    <property type="match status" value="1"/>
</dbReference>
<gene>
    <name evidence="1" type="ORF">KFK09_028070</name>
</gene>
<name>A0A8T3A6F1_DENNO</name>
<dbReference type="InterPro" id="IPR043502">
    <property type="entry name" value="DNA/RNA_pol_sf"/>
</dbReference>
<dbReference type="PANTHER" id="PTHR24559:SF444">
    <property type="entry name" value="REVERSE TRANSCRIPTASE DOMAIN-CONTAINING PROTEIN"/>
    <property type="match status" value="1"/>
</dbReference>
<keyword evidence="2" id="KW-1185">Reference proteome</keyword>
<dbReference type="OrthoDB" id="784905at2759"/>
<evidence type="ECO:0000313" key="1">
    <source>
        <dbReference type="EMBL" id="KAI0488243.1"/>
    </source>
</evidence>
<dbReference type="SUPFAM" id="SSF56672">
    <property type="entry name" value="DNA/RNA polymerases"/>
    <property type="match status" value="1"/>
</dbReference>
<proteinExistence type="predicted"/>
<dbReference type="Gene3D" id="3.10.10.10">
    <property type="entry name" value="HIV Type 1 Reverse Transcriptase, subunit A, domain 1"/>
    <property type="match status" value="1"/>
</dbReference>
<evidence type="ECO:0008006" key="3">
    <source>
        <dbReference type="Google" id="ProtNLM"/>
    </source>
</evidence>
<dbReference type="AlphaFoldDB" id="A0A8T3A6F1"/>
<reference evidence="1" key="1">
    <citation type="journal article" date="2022" name="Front. Genet.">
        <title>Chromosome-Scale Assembly of the Dendrobium nobile Genome Provides Insights Into the Molecular Mechanism of the Biosynthesis of the Medicinal Active Ingredient of Dendrobium.</title>
        <authorList>
            <person name="Xu Q."/>
            <person name="Niu S.-C."/>
            <person name="Li K.-L."/>
            <person name="Zheng P.-J."/>
            <person name="Zhang X.-J."/>
            <person name="Jia Y."/>
            <person name="Liu Y."/>
            <person name="Niu Y.-X."/>
            <person name="Yu L.-H."/>
            <person name="Chen D.-F."/>
            <person name="Zhang G.-Q."/>
        </authorList>
    </citation>
    <scope>NUCLEOTIDE SEQUENCE</scope>
    <source>
        <tissue evidence="1">Leaf</tissue>
    </source>
</reference>
<dbReference type="Gene3D" id="3.30.70.270">
    <property type="match status" value="1"/>
</dbReference>
<sequence length="80" mass="9481">MGSTCVVCKEKNDILWMCIDYRDLNKVTIKNKYPLSMIDNLFDQQARCSVFFKINLRSGYHQLKVNEEDVLYAKFSKCEF</sequence>
<comment type="caution">
    <text evidence="1">The sequence shown here is derived from an EMBL/GenBank/DDBJ whole genome shotgun (WGS) entry which is preliminary data.</text>
</comment>
<dbReference type="InterPro" id="IPR053134">
    <property type="entry name" value="RNA-dir_DNA_polymerase"/>
</dbReference>
<dbReference type="Proteomes" id="UP000829196">
    <property type="component" value="Unassembled WGS sequence"/>
</dbReference>
<organism evidence="1 2">
    <name type="scientific">Dendrobium nobile</name>
    <name type="common">Orchid</name>
    <dbReference type="NCBI Taxonomy" id="94219"/>
    <lineage>
        <taxon>Eukaryota</taxon>
        <taxon>Viridiplantae</taxon>
        <taxon>Streptophyta</taxon>
        <taxon>Embryophyta</taxon>
        <taxon>Tracheophyta</taxon>
        <taxon>Spermatophyta</taxon>
        <taxon>Magnoliopsida</taxon>
        <taxon>Liliopsida</taxon>
        <taxon>Asparagales</taxon>
        <taxon>Orchidaceae</taxon>
        <taxon>Epidendroideae</taxon>
        <taxon>Malaxideae</taxon>
        <taxon>Dendrobiinae</taxon>
        <taxon>Dendrobium</taxon>
    </lineage>
</organism>